<proteinExistence type="predicted"/>
<dbReference type="OrthoDB" id="4351129at2"/>
<feature type="transmembrane region" description="Helical" evidence="1">
    <location>
        <begin position="35"/>
        <end position="55"/>
    </location>
</feature>
<name>A0A6N7KTE2_9ACTN</name>
<evidence type="ECO:0000256" key="1">
    <source>
        <dbReference type="SAM" id="Phobius"/>
    </source>
</evidence>
<evidence type="ECO:0000313" key="2">
    <source>
        <dbReference type="EMBL" id="MQS14711.1"/>
    </source>
</evidence>
<comment type="caution">
    <text evidence="2">The sequence shown here is derived from an EMBL/GenBank/DDBJ whole genome shotgun (WGS) entry which is preliminary data.</text>
</comment>
<evidence type="ECO:0000313" key="3">
    <source>
        <dbReference type="Proteomes" id="UP000450000"/>
    </source>
</evidence>
<dbReference type="Proteomes" id="UP000450000">
    <property type="component" value="Unassembled WGS sequence"/>
</dbReference>
<sequence length="75" mass="8060">MRRLVLGAICFLIGTQVGAAALYLLLHRAEIHQPVYLGIFAVATFGTLAAVDRLVNHRAAPSDRHSSRVNQPPAG</sequence>
<accession>A0A6N7KTE2</accession>
<keyword evidence="3" id="KW-1185">Reference proteome</keyword>
<dbReference type="AlphaFoldDB" id="A0A6N7KTE2"/>
<gene>
    <name evidence="2" type="ORF">F7Q99_21200</name>
</gene>
<keyword evidence="1" id="KW-0472">Membrane</keyword>
<reference evidence="2 3" key="1">
    <citation type="submission" date="2019-09" db="EMBL/GenBank/DDBJ databases">
        <title>Genome Sequences of Streptomyces kaniharaensis ATCC 21070.</title>
        <authorList>
            <person name="Zhu W."/>
            <person name="De Crecy-Lagard V."/>
            <person name="Richards N.G."/>
        </authorList>
    </citation>
    <scope>NUCLEOTIDE SEQUENCE [LARGE SCALE GENOMIC DNA]</scope>
    <source>
        <strain evidence="2 3">SF-557</strain>
    </source>
</reference>
<dbReference type="EMBL" id="WBOF01000001">
    <property type="protein sequence ID" value="MQS14711.1"/>
    <property type="molecule type" value="Genomic_DNA"/>
</dbReference>
<organism evidence="2 3">
    <name type="scientific">Streptomyces kaniharaensis</name>
    <dbReference type="NCBI Taxonomy" id="212423"/>
    <lineage>
        <taxon>Bacteria</taxon>
        <taxon>Bacillati</taxon>
        <taxon>Actinomycetota</taxon>
        <taxon>Actinomycetes</taxon>
        <taxon>Kitasatosporales</taxon>
        <taxon>Streptomycetaceae</taxon>
        <taxon>Streptomyces</taxon>
    </lineage>
</organism>
<keyword evidence="1" id="KW-1133">Transmembrane helix</keyword>
<dbReference type="RefSeq" id="WP_153463701.1">
    <property type="nucleotide sequence ID" value="NZ_WBOF01000001.1"/>
</dbReference>
<keyword evidence="1" id="KW-0812">Transmembrane</keyword>
<protein>
    <submittedName>
        <fullName evidence="2">Uncharacterized protein</fullName>
    </submittedName>
</protein>